<accession>A0AAW5KIU4</accession>
<name>A0AAW5KIU4_9FIRM</name>
<proteinExistence type="predicted"/>
<sequence>MLFAGKVAAYSGLMDGKEVSWLPSY</sequence>
<feature type="non-terminal residue" evidence="1">
    <location>
        <position position="25"/>
    </location>
</feature>
<dbReference type="Proteomes" id="UP001205063">
    <property type="component" value="Unassembled WGS sequence"/>
</dbReference>
<reference evidence="1" key="1">
    <citation type="submission" date="2022-06" db="EMBL/GenBank/DDBJ databases">
        <title>Isolation of gut microbiota from human fecal samples.</title>
        <authorList>
            <person name="Pamer E.G."/>
            <person name="Barat B."/>
            <person name="Waligurski E."/>
            <person name="Medina S."/>
            <person name="Paddock L."/>
            <person name="Mostad J."/>
        </authorList>
    </citation>
    <scope>NUCLEOTIDE SEQUENCE</scope>
    <source>
        <strain evidence="1">DFI.7.96</strain>
    </source>
</reference>
<gene>
    <name evidence="1" type="ORF">NE646_14480</name>
</gene>
<comment type="caution">
    <text evidence="1">The sequence shown here is derived from an EMBL/GenBank/DDBJ whole genome shotgun (WGS) entry which is preliminary data.</text>
</comment>
<protein>
    <submittedName>
        <fullName evidence="1">2-oxoacid:ferredoxin oxidoreductase subunit gamma</fullName>
    </submittedName>
</protein>
<dbReference type="AlphaFoldDB" id="A0AAW5KIU4"/>
<evidence type="ECO:0000313" key="2">
    <source>
        <dbReference type="Proteomes" id="UP001205063"/>
    </source>
</evidence>
<evidence type="ECO:0000313" key="1">
    <source>
        <dbReference type="EMBL" id="MCQ4950834.1"/>
    </source>
</evidence>
<dbReference type="EMBL" id="JANGAB010000325">
    <property type="protein sequence ID" value="MCQ4950834.1"/>
    <property type="molecule type" value="Genomic_DNA"/>
</dbReference>
<organism evidence="1 2">
    <name type="scientific">Bittarella massiliensis</name>
    <name type="common">ex Durand et al. 2017</name>
    <dbReference type="NCBI Taxonomy" id="1720313"/>
    <lineage>
        <taxon>Bacteria</taxon>
        <taxon>Bacillati</taxon>
        <taxon>Bacillota</taxon>
        <taxon>Clostridia</taxon>
        <taxon>Eubacteriales</taxon>
        <taxon>Oscillospiraceae</taxon>
        <taxon>Bittarella (ex Durand et al. 2017)</taxon>
    </lineage>
</organism>